<accession>A0A4P7NS97</accession>
<sequence length="88" mass="9509">MATLLVVTFNPVRSTADASQRVPTHVVIHTRVLGQASRMNFFEASLCDSNPLPPISTRSRSRGQSSYVMLGRYLNEGVTSVGASVSAR</sequence>
<proteinExistence type="predicted"/>
<protein>
    <submittedName>
        <fullName evidence="1">Uncharacterized protein</fullName>
    </submittedName>
</protein>
<dbReference type="Proteomes" id="UP000294847">
    <property type="component" value="Chromosome 6"/>
</dbReference>
<evidence type="ECO:0000313" key="2">
    <source>
        <dbReference type="Proteomes" id="UP000294847"/>
    </source>
</evidence>
<evidence type="ECO:0000313" key="1">
    <source>
        <dbReference type="EMBL" id="QBZ65317.1"/>
    </source>
</evidence>
<dbReference type="AlphaFoldDB" id="A0A4P7NS97"/>
<name>A0A4P7NS97_PYROR</name>
<gene>
    <name evidence="1" type="ORF">PoMZ_07024</name>
</gene>
<organism evidence="1 2">
    <name type="scientific">Pyricularia oryzae</name>
    <name type="common">Rice blast fungus</name>
    <name type="synonym">Magnaporthe oryzae</name>
    <dbReference type="NCBI Taxonomy" id="318829"/>
    <lineage>
        <taxon>Eukaryota</taxon>
        <taxon>Fungi</taxon>
        <taxon>Dikarya</taxon>
        <taxon>Ascomycota</taxon>
        <taxon>Pezizomycotina</taxon>
        <taxon>Sordariomycetes</taxon>
        <taxon>Sordariomycetidae</taxon>
        <taxon>Magnaporthales</taxon>
        <taxon>Pyriculariaceae</taxon>
        <taxon>Pyricularia</taxon>
    </lineage>
</organism>
<dbReference type="EMBL" id="CP034209">
    <property type="protein sequence ID" value="QBZ65317.1"/>
    <property type="molecule type" value="Genomic_DNA"/>
</dbReference>
<reference evidence="1 2" key="1">
    <citation type="journal article" date="2019" name="Mol. Biol. Evol.">
        <title>Blast fungal genomes show frequent chromosomal changes, gene gains and losses, and effector gene turnover.</title>
        <authorList>
            <person name="Gomez Luciano L.B."/>
            <person name="Jason Tsai I."/>
            <person name="Chuma I."/>
            <person name="Tosa Y."/>
            <person name="Chen Y.H."/>
            <person name="Li J.Y."/>
            <person name="Li M.Y."/>
            <person name="Jade Lu M.Y."/>
            <person name="Nakayashiki H."/>
            <person name="Li W.H."/>
        </authorList>
    </citation>
    <scope>NUCLEOTIDE SEQUENCE [LARGE SCALE GENOMIC DNA]</scope>
    <source>
        <strain evidence="1">MZ5-1-6</strain>
    </source>
</reference>